<dbReference type="CDD" id="cd01949">
    <property type="entry name" value="GGDEF"/>
    <property type="match status" value="1"/>
</dbReference>
<evidence type="ECO:0000259" key="3">
    <source>
        <dbReference type="PROSITE" id="PS50887"/>
    </source>
</evidence>
<proteinExistence type="predicted"/>
<dbReference type="SMART" id="SM00267">
    <property type="entry name" value="GGDEF"/>
    <property type="match status" value="1"/>
</dbReference>
<dbReference type="STRING" id="1306953.J121_655"/>
<dbReference type="SUPFAM" id="SSF141868">
    <property type="entry name" value="EAL domain-like"/>
    <property type="match status" value="1"/>
</dbReference>
<feature type="transmembrane region" description="Helical" evidence="1">
    <location>
        <begin position="145"/>
        <end position="164"/>
    </location>
</feature>
<dbReference type="CDD" id="cd01948">
    <property type="entry name" value="EAL"/>
    <property type="match status" value="1"/>
</dbReference>
<dbReference type="InterPro" id="IPR001633">
    <property type="entry name" value="EAL_dom"/>
</dbReference>
<evidence type="ECO:0000313" key="6">
    <source>
        <dbReference type="Proteomes" id="UP000037446"/>
    </source>
</evidence>
<dbReference type="InterPro" id="IPR029787">
    <property type="entry name" value="Nucleotide_cyclase"/>
</dbReference>
<dbReference type="GO" id="GO:0003824">
    <property type="term" value="F:catalytic activity"/>
    <property type="evidence" value="ECO:0007669"/>
    <property type="project" value="UniProtKB-ARBA"/>
</dbReference>
<dbReference type="RefSeq" id="WP_050600827.1">
    <property type="nucleotide sequence ID" value="NZ_JYNE01000026.1"/>
</dbReference>
<dbReference type="GO" id="GO:0016020">
    <property type="term" value="C:membrane"/>
    <property type="evidence" value="ECO:0007669"/>
    <property type="project" value="UniProtKB-UniRule"/>
</dbReference>
<dbReference type="InterPro" id="IPR005330">
    <property type="entry name" value="MHYT_dom"/>
</dbReference>
<evidence type="ECO:0000259" key="2">
    <source>
        <dbReference type="PROSITE" id="PS50883"/>
    </source>
</evidence>
<evidence type="ECO:0000259" key="4">
    <source>
        <dbReference type="PROSITE" id="PS50924"/>
    </source>
</evidence>
<dbReference type="PANTHER" id="PTHR44757:SF2">
    <property type="entry name" value="BIOFILM ARCHITECTURE MAINTENANCE PROTEIN MBAA"/>
    <property type="match status" value="1"/>
</dbReference>
<feature type="domain" description="MHYT" evidence="4">
    <location>
        <begin position="11"/>
        <end position="198"/>
    </location>
</feature>
<feature type="transmembrane region" description="Helical" evidence="1">
    <location>
        <begin position="12"/>
        <end position="33"/>
    </location>
</feature>
<feature type="transmembrane region" description="Helical" evidence="1">
    <location>
        <begin position="211"/>
        <end position="236"/>
    </location>
</feature>
<dbReference type="InterPro" id="IPR000160">
    <property type="entry name" value="GGDEF_dom"/>
</dbReference>
<name>A0A0L1KC54_9SPHN</name>
<dbReference type="PATRIC" id="fig|1306953.7.peg.666"/>
<dbReference type="Pfam" id="PF03707">
    <property type="entry name" value="MHYT"/>
    <property type="match status" value="2"/>
</dbReference>
<organism evidence="5 6">
    <name type="scientific">Qipengyuania citrea LAMA 915</name>
    <dbReference type="NCBI Taxonomy" id="1306953"/>
    <lineage>
        <taxon>Bacteria</taxon>
        <taxon>Pseudomonadati</taxon>
        <taxon>Pseudomonadota</taxon>
        <taxon>Alphaproteobacteria</taxon>
        <taxon>Sphingomonadales</taxon>
        <taxon>Erythrobacteraceae</taxon>
        <taxon>Qipengyuania</taxon>
    </lineage>
</organism>
<dbReference type="SUPFAM" id="SSF55073">
    <property type="entry name" value="Nucleotide cyclase"/>
    <property type="match status" value="1"/>
</dbReference>
<feature type="domain" description="GGDEF" evidence="3">
    <location>
        <begin position="282"/>
        <end position="415"/>
    </location>
</feature>
<dbReference type="PROSITE" id="PS50887">
    <property type="entry name" value="GGDEF"/>
    <property type="match status" value="1"/>
</dbReference>
<keyword evidence="1" id="KW-0472">Membrane</keyword>
<dbReference type="InterPro" id="IPR052155">
    <property type="entry name" value="Biofilm_reg_signaling"/>
</dbReference>
<dbReference type="NCBIfam" id="TIGR00254">
    <property type="entry name" value="GGDEF"/>
    <property type="match status" value="1"/>
</dbReference>
<reference evidence="5" key="1">
    <citation type="submission" date="2015-02" db="EMBL/GenBank/DDBJ databases">
        <authorList>
            <person name="Chooi Y.-H."/>
        </authorList>
    </citation>
    <scope>NUCLEOTIDE SEQUENCE [LARGE SCALE GENOMIC DNA]</scope>
    <source>
        <strain evidence="5">LAMA 915</strain>
    </source>
</reference>
<dbReference type="FunFam" id="3.30.70.270:FF:000001">
    <property type="entry name" value="Diguanylate cyclase domain protein"/>
    <property type="match status" value="1"/>
</dbReference>
<feature type="transmembrane region" description="Helical" evidence="1">
    <location>
        <begin position="109"/>
        <end position="133"/>
    </location>
</feature>
<feature type="transmembrane region" description="Helical" evidence="1">
    <location>
        <begin position="45"/>
        <end position="69"/>
    </location>
</feature>
<feature type="transmembrane region" description="Helical" evidence="1">
    <location>
        <begin position="176"/>
        <end position="199"/>
    </location>
</feature>
<dbReference type="PROSITE" id="PS50883">
    <property type="entry name" value="EAL"/>
    <property type="match status" value="1"/>
</dbReference>
<keyword evidence="1" id="KW-1133">Transmembrane helix</keyword>
<feature type="domain" description="EAL" evidence="2">
    <location>
        <begin position="424"/>
        <end position="674"/>
    </location>
</feature>
<evidence type="ECO:0000313" key="5">
    <source>
        <dbReference type="EMBL" id="KNH01523.1"/>
    </source>
</evidence>
<dbReference type="Pfam" id="PF00563">
    <property type="entry name" value="EAL"/>
    <property type="match status" value="1"/>
</dbReference>
<comment type="caution">
    <text evidence="5">The sequence shown here is derived from an EMBL/GenBank/DDBJ whole genome shotgun (WGS) entry which is preliminary data.</text>
</comment>
<sequence>MRIIGCIVEDHNLWFVLIAAIMCVAGSMVSATLFRRTMAEEGPAWVHWCFLSAVTAGAATWATHFIAMLGYQTTAPVSLDGVLTVISALIAAGGIGLGLVLASSTSARIAVLGGGATIGFAISAMHYVGMFAYRVDGIVSWDWRYVLASLAIAMVCAGSAIHLLRDQDNGHRVWQAGMLLALAIIGLHFSGMAAFSVTAMAGYSQNGDSDAFAALAAAIGMVALLIVGTGISTYLVERKASSDGENRIAHIAMHDALTNLANRRQFTEALAGECNAIDSGGQPFALMMVDLDRFKPINDTLGHPAGDLVLQRIANRLKLAARSGDIVARIGGDEFAIIAFGVTGVATAAEIAERVVEVLSRPMVIDGNVVEISGSVGVALAPDHGTEPDALVQHADIALYSAKHHGKQTYRVFEPQLMEVIQRQRSLEAALRRASMRDEFRIVYQPVFCSAKGEITGAEALLRWTCPEHGEISPTEFIPIAEELGLVARIGADVLRKACKDAASWPAHIDLAVNVSPVQLLDPRLPQTVAQALADSGLSPSRLELEITETALLNNDEAALRTLTQIRDLGVRISLDDFGTGYSSLSYLHRFPISRIKIDKSFVQKLPDDVGSASIVRAIAQLGSSLSMKITAEGIETDSQLSFIKEHGCDEVQGFLTGRPIALADFLVLTGHQAENVEA</sequence>
<dbReference type="PROSITE" id="PS50924">
    <property type="entry name" value="MHYT"/>
    <property type="match status" value="1"/>
</dbReference>
<protein>
    <submittedName>
        <fullName evidence="5">Diguanylate cyclase/phosphodiesterase (GGDEF &amp; EAL domains) with PAS/PAC sensor(S)</fullName>
    </submittedName>
</protein>
<dbReference type="Gene3D" id="3.30.70.270">
    <property type="match status" value="1"/>
</dbReference>
<accession>A0A0L1KC54</accession>
<dbReference type="SMART" id="SM00052">
    <property type="entry name" value="EAL"/>
    <property type="match status" value="1"/>
</dbReference>
<gene>
    <name evidence="5" type="ORF">J121_655</name>
</gene>
<dbReference type="EMBL" id="JYNE01000026">
    <property type="protein sequence ID" value="KNH01523.1"/>
    <property type="molecule type" value="Genomic_DNA"/>
</dbReference>
<dbReference type="Pfam" id="PF00990">
    <property type="entry name" value="GGDEF"/>
    <property type="match status" value="1"/>
</dbReference>
<dbReference type="Proteomes" id="UP000037446">
    <property type="component" value="Unassembled WGS sequence"/>
</dbReference>
<dbReference type="AlphaFoldDB" id="A0A0L1KC54"/>
<dbReference type="InterPro" id="IPR035919">
    <property type="entry name" value="EAL_sf"/>
</dbReference>
<keyword evidence="1" id="KW-0812">Transmembrane</keyword>
<evidence type="ECO:0000256" key="1">
    <source>
        <dbReference type="PROSITE-ProRule" id="PRU00244"/>
    </source>
</evidence>
<dbReference type="Gene3D" id="3.20.20.450">
    <property type="entry name" value="EAL domain"/>
    <property type="match status" value="1"/>
</dbReference>
<dbReference type="PANTHER" id="PTHR44757">
    <property type="entry name" value="DIGUANYLATE CYCLASE DGCP"/>
    <property type="match status" value="1"/>
</dbReference>
<dbReference type="InterPro" id="IPR043128">
    <property type="entry name" value="Rev_trsase/Diguanyl_cyclase"/>
</dbReference>
<feature type="transmembrane region" description="Helical" evidence="1">
    <location>
        <begin position="81"/>
        <end position="102"/>
    </location>
</feature>